<dbReference type="InterPro" id="IPR055282">
    <property type="entry name" value="PPI1-4"/>
</dbReference>
<evidence type="ECO:0000256" key="3">
    <source>
        <dbReference type="ARBA" id="ARBA00022475"/>
    </source>
</evidence>
<evidence type="ECO:0000256" key="1">
    <source>
        <dbReference type="ARBA" id="ARBA00004162"/>
    </source>
</evidence>
<comment type="subcellular location">
    <subcellularLocation>
        <location evidence="1">Cell membrane</location>
        <topology evidence="1">Single-pass membrane protein</topology>
    </subcellularLocation>
    <subcellularLocation>
        <location evidence="2">Endoplasmic reticulum membrane</location>
        <topology evidence="2">Single-pass membrane protein</topology>
    </subcellularLocation>
</comment>
<dbReference type="GO" id="GO:0005789">
    <property type="term" value="C:endoplasmic reticulum membrane"/>
    <property type="evidence" value="ECO:0007669"/>
    <property type="project" value="UniProtKB-SubCell"/>
</dbReference>
<feature type="region of interest" description="Disordered" evidence="11">
    <location>
        <begin position="1"/>
        <end position="22"/>
    </location>
</feature>
<evidence type="ECO:0000256" key="6">
    <source>
        <dbReference type="ARBA" id="ARBA00022989"/>
    </source>
</evidence>
<organism evidence="12 13">
    <name type="scientific">Dipteronia sinensis</name>
    <dbReference type="NCBI Taxonomy" id="43782"/>
    <lineage>
        <taxon>Eukaryota</taxon>
        <taxon>Viridiplantae</taxon>
        <taxon>Streptophyta</taxon>
        <taxon>Embryophyta</taxon>
        <taxon>Tracheophyta</taxon>
        <taxon>Spermatophyta</taxon>
        <taxon>Magnoliopsida</taxon>
        <taxon>eudicotyledons</taxon>
        <taxon>Gunneridae</taxon>
        <taxon>Pentapetalae</taxon>
        <taxon>rosids</taxon>
        <taxon>malvids</taxon>
        <taxon>Sapindales</taxon>
        <taxon>Sapindaceae</taxon>
        <taxon>Hippocastanoideae</taxon>
        <taxon>Acereae</taxon>
        <taxon>Dipteronia</taxon>
    </lineage>
</organism>
<gene>
    <name evidence="12" type="ORF">Dsin_031410</name>
</gene>
<evidence type="ECO:0000256" key="4">
    <source>
        <dbReference type="ARBA" id="ARBA00022692"/>
    </source>
</evidence>
<evidence type="ECO:0000313" key="12">
    <source>
        <dbReference type="EMBL" id="KAK3184124.1"/>
    </source>
</evidence>
<keyword evidence="5" id="KW-0256">Endoplasmic reticulum</keyword>
<dbReference type="EMBL" id="JANJYJ010000010">
    <property type="protein sequence ID" value="KAK3184124.1"/>
    <property type="molecule type" value="Genomic_DNA"/>
</dbReference>
<evidence type="ECO:0000256" key="10">
    <source>
        <dbReference type="SAM" id="Coils"/>
    </source>
</evidence>
<reference evidence="12" key="1">
    <citation type="journal article" date="2023" name="Plant J.">
        <title>Genome sequences and population genomics provide insights into the demographic history, inbreeding, and mutation load of two 'living fossil' tree species of Dipteronia.</title>
        <authorList>
            <person name="Feng Y."/>
            <person name="Comes H.P."/>
            <person name="Chen J."/>
            <person name="Zhu S."/>
            <person name="Lu R."/>
            <person name="Zhang X."/>
            <person name="Li P."/>
            <person name="Qiu J."/>
            <person name="Olsen K.M."/>
            <person name="Qiu Y."/>
        </authorList>
    </citation>
    <scope>NUCLEOTIDE SEQUENCE</scope>
    <source>
        <strain evidence="12">NBL</strain>
    </source>
</reference>
<dbReference type="GO" id="GO:0005886">
    <property type="term" value="C:plasma membrane"/>
    <property type="evidence" value="ECO:0007669"/>
    <property type="project" value="UniProtKB-SubCell"/>
</dbReference>
<name>A0AAD9ZMT5_9ROSI</name>
<keyword evidence="3" id="KW-1003">Cell membrane</keyword>
<keyword evidence="6" id="KW-1133">Transmembrane helix</keyword>
<feature type="compositionally biased region" description="Polar residues" evidence="11">
    <location>
        <begin position="1"/>
        <end position="10"/>
    </location>
</feature>
<comment type="caution">
    <text evidence="12">The sequence shown here is derived from an EMBL/GenBank/DDBJ whole genome shotgun (WGS) entry which is preliminary data.</text>
</comment>
<evidence type="ECO:0000313" key="13">
    <source>
        <dbReference type="Proteomes" id="UP001281410"/>
    </source>
</evidence>
<accession>A0AAD9ZMT5</accession>
<sequence>METKCAQGSSIPEIGEDNNYSRNNAIEKLNQGPDREPVNVDKCVNKKIRHGPNNLATEKKLLREINERQQKGAVDHPCSSVENFSQLFINKKLLEEFRKEQLEVRSKISCVEKDLEVSRKDIESQRIQLVDLQQKRKEVELDIQNMRKQQNETKARYDRCVSTLSNARDLARKKDVKSLEELSLREGFSICEDKNDTADTSYWHANAAKELNQGLELGESVKIDEQCSFKACVSTLEHLSNRESGIRMALDWKIRKMDDLQEALDKLSFAKNSNRIAANKILWFYGTIECQNAKILEDKIFKKIKRLKKVGRGDTADTEKGKIGNPLNTRKTIQDLVRKARYDKYVSVLSNARELARKKDVEALQELSPREVDIFMCRWNRSKDFRCKYVRIKRKAS</sequence>
<evidence type="ECO:0000256" key="9">
    <source>
        <dbReference type="ARBA" id="ARBA00038080"/>
    </source>
</evidence>
<keyword evidence="13" id="KW-1185">Reference proteome</keyword>
<dbReference type="PANTHER" id="PTHR32219:SF2">
    <property type="entry name" value="PROTON PUMP-INTERACTOR 1"/>
    <property type="match status" value="1"/>
</dbReference>
<evidence type="ECO:0000256" key="11">
    <source>
        <dbReference type="SAM" id="MobiDB-lite"/>
    </source>
</evidence>
<protein>
    <submittedName>
        <fullName evidence="12">Uncharacterized protein</fullName>
    </submittedName>
</protein>
<evidence type="ECO:0000256" key="7">
    <source>
        <dbReference type="ARBA" id="ARBA00023054"/>
    </source>
</evidence>
<dbReference type="PANTHER" id="PTHR32219">
    <property type="entry name" value="RNA-BINDING PROTEIN YLMH-RELATED"/>
    <property type="match status" value="1"/>
</dbReference>
<dbReference type="Proteomes" id="UP001281410">
    <property type="component" value="Unassembled WGS sequence"/>
</dbReference>
<keyword evidence="8" id="KW-0472">Membrane</keyword>
<evidence type="ECO:0000256" key="8">
    <source>
        <dbReference type="ARBA" id="ARBA00023136"/>
    </source>
</evidence>
<feature type="coiled-coil region" evidence="10">
    <location>
        <begin position="115"/>
        <end position="156"/>
    </location>
</feature>
<keyword evidence="7 10" id="KW-0175">Coiled coil</keyword>
<proteinExistence type="inferred from homology"/>
<keyword evidence="4" id="KW-0812">Transmembrane</keyword>
<comment type="similarity">
    <text evidence="9">Belongs to the plant Proton pump-interactor protein family.</text>
</comment>
<evidence type="ECO:0000256" key="5">
    <source>
        <dbReference type="ARBA" id="ARBA00022824"/>
    </source>
</evidence>
<dbReference type="AlphaFoldDB" id="A0AAD9ZMT5"/>
<evidence type="ECO:0000256" key="2">
    <source>
        <dbReference type="ARBA" id="ARBA00004389"/>
    </source>
</evidence>